<dbReference type="AlphaFoldDB" id="A0A2Z7BMS5"/>
<sequence>MKSQQWISSFGPGPDGPPPPPLLEHAAGAAADRRRKIVSGQFDEENPFVLISSALLVQPDEGVSDLVVDRIGDNLPQSIEKSRILVIPVGARHKCQQDLESIGNQNSWNWPPAAAACGGPLDLRTSARGAMRVEERPRSSGASAVLVARLGRAHRATQPRSSRASAALIAHLRRACRARRAATCCSYAHWLHDVEEGGAAVLARWSGRSAARRRTMAHVGARLRRTCCGRSRSLAPCDFDGGALRRPVAAPAMS</sequence>
<dbReference type="Proteomes" id="UP000250235">
    <property type="component" value="Unassembled WGS sequence"/>
</dbReference>
<proteinExistence type="predicted"/>
<name>A0A2Z7BMS5_9LAMI</name>
<reference evidence="2 3" key="1">
    <citation type="journal article" date="2015" name="Proc. Natl. Acad. Sci. U.S.A.">
        <title>The resurrection genome of Boea hygrometrica: A blueprint for survival of dehydration.</title>
        <authorList>
            <person name="Xiao L."/>
            <person name="Yang G."/>
            <person name="Zhang L."/>
            <person name="Yang X."/>
            <person name="Zhao S."/>
            <person name="Ji Z."/>
            <person name="Zhou Q."/>
            <person name="Hu M."/>
            <person name="Wang Y."/>
            <person name="Chen M."/>
            <person name="Xu Y."/>
            <person name="Jin H."/>
            <person name="Xiao X."/>
            <person name="Hu G."/>
            <person name="Bao F."/>
            <person name="Hu Y."/>
            <person name="Wan P."/>
            <person name="Li L."/>
            <person name="Deng X."/>
            <person name="Kuang T."/>
            <person name="Xiang C."/>
            <person name="Zhu J.K."/>
            <person name="Oliver M.J."/>
            <person name="He Y."/>
        </authorList>
    </citation>
    <scope>NUCLEOTIDE SEQUENCE [LARGE SCALE GENOMIC DNA]</scope>
    <source>
        <strain evidence="3">cv. XS01</strain>
    </source>
</reference>
<feature type="region of interest" description="Disordered" evidence="1">
    <location>
        <begin position="1"/>
        <end position="21"/>
    </location>
</feature>
<keyword evidence="3" id="KW-1185">Reference proteome</keyword>
<evidence type="ECO:0000256" key="1">
    <source>
        <dbReference type="SAM" id="MobiDB-lite"/>
    </source>
</evidence>
<evidence type="ECO:0000313" key="2">
    <source>
        <dbReference type="EMBL" id="KZV33241.1"/>
    </source>
</evidence>
<dbReference type="EMBL" id="KV006041">
    <property type="protein sequence ID" value="KZV33241.1"/>
    <property type="molecule type" value="Genomic_DNA"/>
</dbReference>
<gene>
    <name evidence="2" type="ORF">F511_42436</name>
</gene>
<organism evidence="2 3">
    <name type="scientific">Dorcoceras hygrometricum</name>
    <dbReference type="NCBI Taxonomy" id="472368"/>
    <lineage>
        <taxon>Eukaryota</taxon>
        <taxon>Viridiplantae</taxon>
        <taxon>Streptophyta</taxon>
        <taxon>Embryophyta</taxon>
        <taxon>Tracheophyta</taxon>
        <taxon>Spermatophyta</taxon>
        <taxon>Magnoliopsida</taxon>
        <taxon>eudicotyledons</taxon>
        <taxon>Gunneridae</taxon>
        <taxon>Pentapetalae</taxon>
        <taxon>asterids</taxon>
        <taxon>lamiids</taxon>
        <taxon>Lamiales</taxon>
        <taxon>Gesneriaceae</taxon>
        <taxon>Didymocarpoideae</taxon>
        <taxon>Trichosporeae</taxon>
        <taxon>Loxocarpinae</taxon>
        <taxon>Dorcoceras</taxon>
    </lineage>
</organism>
<evidence type="ECO:0000313" key="3">
    <source>
        <dbReference type="Proteomes" id="UP000250235"/>
    </source>
</evidence>
<protein>
    <submittedName>
        <fullName evidence="2">Uncharacterized protein</fullName>
    </submittedName>
</protein>
<accession>A0A2Z7BMS5</accession>